<comment type="caution">
    <text evidence="16">The sequence shown here is derived from an EMBL/GenBank/DDBJ whole genome shotgun (WGS) entry which is preliminary data.</text>
</comment>
<dbReference type="Gene3D" id="3.40.50.880">
    <property type="match status" value="1"/>
</dbReference>
<dbReference type="InterPro" id="IPR006221">
    <property type="entry name" value="TrpG/PapA_dom"/>
</dbReference>
<evidence type="ECO:0000256" key="6">
    <source>
        <dbReference type="ARBA" id="ARBA00022605"/>
    </source>
</evidence>
<evidence type="ECO:0000313" key="17">
    <source>
        <dbReference type="Proteomes" id="UP000275267"/>
    </source>
</evidence>
<keyword evidence="7" id="KW-0934">Plastid</keyword>
<dbReference type="InterPro" id="IPR029062">
    <property type="entry name" value="Class_I_gatase-like"/>
</dbReference>
<dbReference type="PANTHER" id="PTHR43418">
    <property type="entry name" value="MULTIFUNCTIONAL TRYPTOPHAN BIOSYNTHESIS PROTEIN-RELATED"/>
    <property type="match status" value="1"/>
</dbReference>
<dbReference type="AlphaFoldDB" id="A0A3L6PWI6"/>
<dbReference type="GO" id="GO:0005950">
    <property type="term" value="C:anthranilate synthase complex"/>
    <property type="evidence" value="ECO:0007669"/>
    <property type="project" value="UniProtKB-ARBA"/>
</dbReference>
<keyword evidence="11" id="KW-0057">Aromatic amino acid biosynthesis</keyword>
<dbReference type="GO" id="GO:0005829">
    <property type="term" value="C:cytosol"/>
    <property type="evidence" value="ECO:0007669"/>
    <property type="project" value="TreeGrafter"/>
</dbReference>
<dbReference type="CDD" id="cd01743">
    <property type="entry name" value="GATase1_Anthranilate_Synthase"/>
    <property type="match status" value="1"/>
</dbReference>
<comment type="subunit">
    <text evidence="3">Heterotetramer consisting of two non-identical subunits: a beta subunit and a large alpha subunit.</text>
</comment>
<gene>
    <name evidence="16" type="ORF">C2845_PM16G10070</name>
</gene>
<feature type="domain" description="Glutamine amidotransferase" evidence="15">
    <location>
        <begin position="83"/>
        <end position="299"/>
    </location>
</feature>
<dbReference type="STRING" id="4540.A0A3L6PWI6"/>
<evidence type="ECO:0000256" key="3">
    <source>
        <dbReference type="ARBA" id="ARBA00011653"/>
    </source>
</evidence>
<evidence type="ECO:0000256" key="9">
    <source>
        <dbReference type="ARBA" id="ARBA00022946"/>
    </source>
</evidence>
<dbReference type="PRINTS" id="PR00097">
    <property type="entry name" value="ANTSNTHASEII"/>
</dbReference>
<dbReference type="PANTHER" id="PTHR43418:SF16">
    <property type="entry name" value="ANTHRANILATE SYNTHASE BETA SUBUNIT 1, CHLOROPLASTIC"/>
    <property type="match status" value="1"/>
</dbReference>
<dbReference type="EMBL" id="PQIB02000015">
    <property type="protein sequence ID" value="RLM66062.1"/>
    <property type="molecule type" value="Genomic_DNA"/>
</dbReference>
<name>A0A3L6PWI6_PANMI</name>
<keyword evidence="10" id="KW-0315">Glutamine amidotransferase</keyword>
<dbReference type="InterPro" id="IPR050472">
    <property type="entry name" value="Anth_synth/Amidotransfase"/>
</dbReference>
<dbReference type="PRINTS" id="PR00096">
    <property type="entry name" value="GATASE"/>
</dbReference>
<evidence type="ECO:0000259" key="15">
    <source>
        <dbReference type="Pfam" id="PF00117"/>
    </source>
</evidence>
<protein>
    <recommendedName>
        <fullName evidence="4">anthranilate synthase</fullName>
        <ecNumber evidence="4">4.1.3.27</ecNumber>
    </recommendedName>
</protein>
<evidence type="ECO:0000256" key="13">
    <source>
        <dbReference type="ARBA" id="ARBA00050793"/>
    </source>
</evidence>
<evidence type="ECO:0000256" key="10">
    <source>
        <dbReference type="ARBA" id="ARBA00022962"/>
    </source>
</evidence>
<proteinExistence type="predicted"/>
<keyword evidence="5" id="KW-0150">Chloroplast</keyword>
<evidence type="ECO:0000256" key="11">
    <source>
        <dbReference type="ARBA" id="ARBA00023141"/>
    </source>
</evidence>
<evidence type="ECO:0000313" key="16">
    <source>
        <dbReference type="EMBL" id="RLM66062.1"/>
    </source>
</evidence>
<dbReference type="OrthoDB" id="524799at2759"/>
<dbReference type="FunFam" id="3.40.50.880:FF:000027">
    <property type="entry name" value="Anthranilate synthase beta subunit 1"/>
    <property type="match status" value="1"/>
</dbReference>
<dbReference type="EC" id="4.1.3.27" evidence="4"/>
<sequence length="310" mass="33280">MACSRLAAAPSAGAAAARARSPASSPAPAFARVPAAHRYASGGLSARGGKAASHVAVGAGPAAAAPVADLDGRPATEKQPIIVIDNYDSFTYNLCQYMGELGLNFEVYRNDELTIEDVRRKNPRGILISPGPGEPQDSGISLQTVLELGPTVPIFGVCMGLQCIGEAFGGKIIRAPSGVMHGKSSPVYYDEELGKALFYGLPKKTKLFLNSVCATTPKPAFDLTHPLLSMDSPFTAARYHSLVIEEETFPHDALEATAWTEDGLIMAARHKKYKHIQGVQFHPESIITPEGKKIILNFYKFIEELEKQRS</sequence>
<keyword evidence="9" id="KW-0809">Transit peptide</keyword>
<keyword evidence="8" id="KW-0822">Tryptophan biosynthesis</keyword>
<dbReference type="PROSITE" id="PS51273">
    <property type="entry name" value="GATASE_TYPE_1"/>
    <property type="match status" value="1"/>
</dbReference>
<reference evidence="17" key="1">
    <citation type="journal article" date="2019" name="Nat. Commun.">
        <title>The genome of broomcorn millet.</title>
        <authorList>
            <person name="Zou C."/>
            <person name="Miki D."/>
            <person name="Li D."/>
            <person name="Tang Q."/>
            <person name="Xiao L."/>
            <person name="Rajput S."/>
            <person name="Deng P."/>
            <person name="Jia W."/>
            <person name="Huang R."/>
            <person name="Zhang M."/>
            <person name="Sun Y."/>
            <person name="Hu J."/>
            <person name="Fu X."/>
            <person name="Schnable P.S."/>
            <person name="Li F."/>
            <person name="Zhang H."/>
            <person name="Feng B."/>
            <person name="Zhu X."/>
            <person name="Liu R."/>
            <person name="Schnable J.C."/>
            <person name="Zhu J.-K."/>
            <person name="Zhang H."/>
        </authorList>
    </citation>
    <scope>NUCLEOTIDE SEQUENCE [LARGE SCALE GENOMIC DNA]</scope>
</reference>
<comment type="pathway">
    <text evidence="2">Amino-acid biosynthesis; L-tryptophan biosynthesis; L-tryptophan from chorismate: step 1/5.</text>
</comment>
<keyword evidence="6" id="KW-0028">Amino-acid biosynthesis</keyword>
<dbReference type="InterPro" id="IPR017926">
    <property type="entry name" value="GATASE"/>
</dbReference>
<evidence type="ECO:0000256" key="5">
    <source>
        <dbReference type="ARBA" id="ARBA00022528"/>
    </source>
</evidence>
<comment type="catalytic activity">
    <reaction evidence="13">
        <text>chorismate + L-glutamine = anthranilate + pyruvate + L-glutamate + H(+)</text>
        <dbReference type="Rhea" id="RHEA:21732"/>
        <dbReference type="ChEBI" id="CHEBI:15361"/>
        <dbReference type="ChEBI" id="CHEBI:15378"/>
        <dbReference type="ChEBI" id="CHEBI:16567"/>
        <dbReference type="ChEBI" id="CHEBI:29748"/>
        <dbReference type="ChEBI" id="CHEBI:29985"/>
        <dbReference type="ChEBI" id="CHEBI:58359"/>
        <dbReference type="EC" id="4.1.3.27"/>
    </reaction>
    <physiologicalReaction direction="left-to-right" evidence="13">
        <dbReference type="Rhea" id="RHEA:21733"/>
    </physiologicalReaction>
</comment>
<dbReference type="Proteomes" id="UP000275267">
    <property type="component" value="Unassembled WGS sequence"/>
</dbReference>
<dbReference type="PRINTS" id="PR00099">
    <property type="entry name" value="CPSGATASE"/>
</dbReference>
<evidence type="ECO:0000256" key="2">
    <source>
        <dbReference type="ARBA" id="ARBA00004873"/>
    </source>
</evidence>
<evidence type="ECO:0000256" key="1">
    <source>
        <dbReference type="ARBA" id="ARBA00004229"/>
    </source>
</evidence>
<dbReference type="GO" id="GO:0009507">
    <property type="term" value="C:chloroplast"/>
    <property type="evidence" value="ECO:0007669"/>
    <property type="project" value="UniProtKB-SubCell"/>
</dbReference>
<evidence type="ECO:0000256" key="8">
    <source>
        <dbReference type="ARBA" id="ARBA00022822"/>
    </source>
</evidence>
<comment type="function">
    <text evidence="14">Part of a heterotetrameric complex that catalyzes the two-step biosynthesis of anthranilate, an intermediate in the biosynthesis of L-tryptophan. In the first step, the glutamine-binding beta subunit of anthranilate synthase (AS) provides the glutamine amidotransferase activity which generates ammonia as a substrate that, along with chorismate, is used in the second step, catalyzed by the large alpha subunit of AS to produce anthranilate.</text>
</comment>
<evidence type="ECO:0000256" key="4">
    <source>
        <dbReference type="ARBA" id="ARBA00012266"/>
    </source>
</evidence>
<evidence type="ECO:0000256" key="7">
    <source>
        <dbReference type="ARBA" id="ARBA00022640"/>
    </source>
</evidence>
<evidence type="ECO:0000256" key="14">
    <source>
        <dbReference type="ARBA" id="ARBA00056457"/>
    </source>
</evidence>
<dbReference type="Pfam" id="PF00117">
    <property type="entry name" value="GATase"/>
    <property type="match status" value="1"/>
</dbReference>
<dbReference type="GO" id="GO:0000162">
    <property type="term" value="P:L-tryptophan biosynthetic process"/>
    <property type="evidence" value="ECO:0007669"/>
    <property type="project" value="UniProtKB-KW"/>
</dbReference>
<organism evidence="16 17">
    <name type="scientific">Panicum miliaceum</name>
    <name type="common">Proso millet</name>
    <name type="synonym">Broomcorn millet</name>
    <dbReference type="NCBI Taxonomy" id="4540"/>
    <lineage>
        <taxon>Eukaryota</taxon>
        <taxon>Viridiplantae</taxon>
        <taxon>Streptophyta</taxon>
        <taxon>Embryophyta</taxon>
        <taxon>Tracheophyta</taxon>
        <taxon>Spermatophyta</taxon>
        <taxon>Magnoliopsida</taxon>
        <taxon>Liliopsida</taxon>
        <taxon>Poales</taxon>
        <taxon>Poaceae</taxon>
        <taxon>PACMAD clade</taxon>
        <taxon>Panicoideae</taxon>
        <taxon>Panicodae</taxon>
        <taxon>Paniceae</taxon>
        <taxon>Panicinae</taxon>
        <taxon>Panicum</taxon>
        <taxon>Panicum sect. Panicum</taxon>
    </lineage>
</organism>
<dbReference type="GO" id="GO:0004049">
    <property type="term" value="F:anthranilate synthase activity"/>
    <property type="evidence" value="ECO:0007669"/>
    <property type="project" value="UniProtKB-EC"/>
</dbReference>
<keyword evidence="12" id="KW-0456">Lyase</keyword>
<evidence type="ECO:0000256" key="12">
    <source>
        <dbReference type="ARBA" id="ARBA00023239"/>
    </source>
</evidence>
<accession>A0A3L6PWI6</accession>
<keyword evidence="17" id="KW-1185">Reference proteome</keyword>
<dbReference type="SUPFAM" id="SSF52317">
    <property type="entry name" value="Class I glutamine amidotransferase-like"/>
    <property type="match status" value="1"/>
</dbReference>
<comment type="subcellular location">
    <subcellularLocation>
        <location evidence="1">Plastid</location>
        <location evidence="1">Chloroplast</location>
    </subcellularLocation>
</comment>